<dbReference type="EMBL" id="BAAAQQ010000011">
    <property type="protein sequence ID" value="GAA2124609.1"/>
    <property type="molecule type" value="Genomic_DNA"/>
</dbReference>
<proteinExistence type="predicted"/>
<accession>A0ABP5K433</accession>
<organism evidence="1 2">
    <name type="scientific">Nocardioides bigeumensis</name>
    <dbReference type="NCBI Taxonomy" id="433657"/>
    <lineage>
        <taxon>Bacteria</taxon>
        <taxon>Bacillati</taxon>
        <taxon>Actinomycetota</taxon>
        <taxon>Actinomycetes</taxon>
        <taxon>Propionibacteriales</taxon>
        <taxon>Nocardioidaceae</taxon>
        <taxon>Nocardioides</taxon>
    </lineage>
</organism>
<evidence type="ECO:0000313" key="1">
    <source>
        <dbReference type="EMBL" id="GAA2124609.1"/>
    </source>
</evidence>
<keyword evidence="2" id="KW-1185">Reference proteome</keyword>
<dbReference type="Proteomes" id="UP001500575">
    <property type="component" value="Unassembled WGS sequence"/>
</dbReference>
<evidence type="ECO:0000313" key="2">
    <source>
        <dbReference type="Proteomes" id="UP001500575"/>
    </source>
</evidence>
<protein>
    <submittedName>
        <fullName evidence="1">Uncharacterized protein</fullName>
    </submittedName>
</protein>
<comment type="caution">
    <text evidence="1">The sequence shown here is derived from an EMBL/GenBank/DDBJ whole genome shotgun (WGS) entry which is preliminary data.</text>
</comment>
<name>A0ABP5K433_9ACTN</name>
<reference evidence="2" key="1">
    <citation type="journal article" date="2019" name="Int. J. Syst. Evol. Microbiol.">
        <title>The Global Catalogue of Microorganisms (GCM) 10K type strain sequencing project: providing services to taxonomists for standard genome sequencing and annotation.</title>
        <authorList>
            <consortium name="The Broad Institute Genomics Platform"/>
            <consortium name="The Broad Institute Genome Sequencing Center for Infectious Disease"/>
            <person name="Wu L."/>
            <person name="Ma J."/>
        </authorList>
    </citation>
    <scope>NUCLEOTIDE SEQUENCE [LARGE SCALE GENOMIC DNA]</scope>
    <source>
        <strain evidence="2">JCM 16021</strain>
    </source>
</reference>
<sequence>MRCRDGAVTRREVKVRVQAWLEERELDGLSPELRAKVEVERHHAYESVKPAPRSVDEIHEVLDRLFTEAGLRPTGADGGDA</sequence>
<gene>
    <name evidence="1" type="ORF">GCM10009843_21490</name>
</gene>